<dbReference type="EMBL" id="CAJVCH010525283">
    <property type="protein sequence ID" value="CAG7822097.1"/>
    <property type="molecule type" value="Genomic_DNA"/>
</dbReference>
<evidence type="ECO:0000313" key="2">
    <source>
        <dbReference type="Proteomes" id="UP000708208"/>
    </source>
</evidence>
<protein>
    <recommendedName>
        <fullName evidence="3">AAA+ ATPase domain-containing protein</fullName>
    </recommendedName>
</protein>
<accession>A0A8J2KY40</accession>
<dbReference type="Proteomes" id="UP000708208">
    <property type="component" value="Unassembled WGS sequence"/>
</dbReference>
<dbReference type="AlphaFoldDB" id="A0A8J2KY40"/>
<evidence type="ECO:0000313" key="1">
    <source>
        <dbReference type="EMBL" id="CAG7822097.1"/>
    </source>
</evidence>
<keyword evidence="2" id="KW-1185">Reference proteome</keyword>
<proteinExistence type="predicted"/>
<reference evidence="1" key="1">
    <citation type="submission" date="2021-06" db="EMBL/GenBank/DDBJ databases">
        <authorList>
            <person name="Hodson N. C."/>
            <person name="Mongue J. A."/>
            <person name="Jaron S. K."/>
        </authorList>
    </citation>
    <scope>NUCLEOTIDE SEQUENCE</scope>
</reference>
<gene>
    <name evidence="1" type="ORF">AFUS01_LOCUS32388</name>
</gene>
<name>A0A8J2KY40_9HEXA</name>
<comment type="caution">
    <text evidence="1">The sequence shown here is derived from an EMBL/GenBank/DDBJ whole genome shotgun (WGS) entry which is preliminary data.</text>
</comment>
<dbReference type="OrthoDB" id="8193474at2759"/>
<organism evidence="1 2">
    <name type="scientific">Allacma fusca</name>
    <dbReference type="NCBI Taxonomy" id="39272"/>
    <lineage>
        <taxon>Eukaryota</taxon>
        <taxon>Metazoa</taxon>
        <taxon>Ecdysozoa</taxon>
        <taxon>Arthropoda</taxon>
        <taxon>Hexapoda</taxon>
        <taxon>Collembola</taxon>
        <taxon>Symphypleona</taxon>
        <taxon>Sminthuridae</taxon>
        <taxon>Allacma</taxon>
    </lineage>
</organism>
<evidence type="ECO:0008006" key="3">
    <source>
        <dbReference type="Google" id="ProtNLM"/>
    </source>
</evidence>
<sequence>MADTNAFDYHIYYPANIIVSGVSQAGKSQLVAQLLRRRYEVMSPVPNNTIYCYGEKQSKLFDDLKKDLKLNGKGQLQDVRLDFVKGLDFDIPEENDTPTILVLDDLMDSVSKNKTLVDLFTRGSHHRSICVFLLVQNFFFPNMQTIKLNCKYLILMKNPRDNSIINFIGRQMNASAGEAETSGSDDNFDDDKAEHDIIEYPCRRPQCYLCDKSVCECDFGFKWRPRSLEDSDSAMCLLEERIIYLERIAEDQCAGSKRIAEDVEAHTFLLKQMQHKIGWRCGYAVSVRDELVPEKQQDRRSVWIGNMLRQIGILIRGRYSGVDLSISNIDIGGQDMKKIFVIRFPFNLPVCYILRGFGSMRPFVRVDEINPYLDDQGLTEYFSIYSKICTGDTCE</sequence>